<accession>D8M401</accession>
<protein>
    <submittedName>
        <fullName evidence="2">Uncharacterized protein</fullName>
    </submittedName>
</protein>
<dbReference type="PROSITE" id="PS50297">
    <property type="entry name" value="ANK_REP_REGION"/>
    <property type="match status" value="1"/>
</dbReference>
<dbReference type="InParanoid" id="D8M401"/>
<dbReference type="PROSITE" id="PS50088">
    <property type="entry name" value="ANK_REPEAT"/>
    <property type="match status" value="1"/>
</dbReference>
<dbReference type="OrthoDB" id="539213at2759"/>
<dbReference type="Pfam" id="PF13606">
    <property type="entry name" value="Ank_3"/>
    <property type="match status" value="1"/>
</dbReference>
<reference evidence="2" key="1">
    <citation type="submission" date="2010-02" db="EMBL/GenBank/DDBJ databases">
        <title>Sequencing and annotation of the Blastocystis hominis genome.</title>
        <authorList>
            <person name="Wincker P."/>
        </authorList>
    </citation>
    <scope>NUCLEOTIDE SEQUENCE</scope>
    <source>
        <strain evidence="2">Singapore isolate B</strain>
    </source>
</reference>
<proteinExistence type="predicted"/>
<dbReference type="SMART" id="SM00248">
    <property type="entry name" value="ANK"/>
    <property type="match status" value="2"/>
</dbReference>
<dbReference type="AlphaFoldDB" id="D8M401"/>
<name>D8M401_BLAHO</name>
<evidence type="ECO:0000313" key="3">
    <source>
        <dbReference type="Proteomes" id="UP000008312"/>
    </source>
</evidence>
<evidence type="ECO:0000313" key="2">
    <source>
        <dbReference type="EMBL" id="CBK22790.2"/>
    </source>
</evidence>
<keyword evidence="3" id="KW-1185">Reference proteome</keyword>
<dbReference type="EMBL" id="FN668651">
    <property type="protein sequence ID" value="CBK22790.2"/>
    <property type="molecule type" value="Genomic_DNA"/>
</dbReference>
<sequence length="196" mass="22379">MSLKELESGIQMDNDSEEDEEIYIPIPYRFHDLAQQGESQLLDDEIKRYMRRDYNPNEVVLSLDQEDSLGYTPLHLAILSGSVDTIRVCVDNGVNLEARTEGVPYSIFLLNVEAVKSLYKDKLWEVLQMLVIPEKASTYKDRLDCTIAHIAAQFNMVSVLEQILTTYPSLVDMVDLEKNSILFSACRTSHVFHTNS</sequence>
<dbReference type="SUPFAM" id="SSF48403">
    <property type="entry name" value="Ankyrin repeat"/>
    <property type="match status" value="1"/>
</dbReference>
<dbReference type="InterPro" id="IPR036770">
    <property type="entry name" value="Ankyrin_rpt-contain_sf"/>
</dbReference>
<organism evidence="2">
    <name type="scientific">Blastocystis hominis</name>
    <dbReference type="NCBI Taxonomy" id="12968"/>
    <lineage>
        <taxon>Eukaryota</taxon>
        <taxon>Sar</taxon>
        <taxon>Stramenopiles</taxon>
        <taxon>Bigyra</taxon>
        <taxon>Opalozoa</taxon>
        <taxon>Opalinata</taxon>
        <taxon>Blastocystidae</taxon>
        <taxon>Blastocystis</taxon>
    </lineage>
</organism>
<evidence type="ECO:0000256" key="1">
    <source>
        <dbReference type="PROSITE-ProRule" id="PRU00023"/>
    </source>
</evidence>
<feature type="repeat" description="ANK" evidence="1">
    <location>
        <begin position="69"/>
        <end position="101"/>
    </location>
</feature>
<dbReference type="RefSeq" id="XP_012896838.1">
    <property type="nucleotide sequence ID" value="XM_013041384.1"/>
</dbReference>
<gene>
    <name evidence="2" type="ORF">GSBLH_T00007088001</name>
</gene>
<dbReference type="GeneID" id="24923212"/>
<dbReference type="Proteomes" id="UP000008312">
    <property type="component" value="Unassembled WGS sequence"/>
</dbReference>
<dbReference type="Gene3D" id="1.25.40.20">
    <property type="entry name" value="Ankyrin repeat-containing domain"/>
    <property type="match status" value="1"/>
</dbReference>
<dbReference type="InterPro" id="IPR002110">
    <property type="entry name" value="Ankyrin_rpt"/>
</dbReference>
<keyword evidence="1" id="KW-0040">ANK repeat</keyword>